<feature type="chain" id="PRO_5030520849" evidence="2">
    <location>
        <begin position="20"/>
        <end position="122"/>
    </location>
</feature>
<evidence type="ECO:0000313" key="3">
    <source>
        <dbReference type="EMBL" id="SSC11650.1"/>
    </source>
</evidence>
<keyword evidence="4" id="KW-1185">Reference proteome</keyword>
<keyword evidence="2" id="KW-0732">Signal</keyword>
<dbReference type="EMBL" id="LS974202">
    <property type="protein sequence ID" value="SSC11650.1"/>
    <property type="molecule type" value="Genomic_DNA"/>
</dbReference>
<dbReference type="RefSeq" id="WP_169698098.1">
    <property type="nucleotide sequence ID" value="NZ_LS974202.1"/>
</dbReference>
<proteinExistence type="predicted"/>
<feature type="signal peptide" evidence="2">
    <location>
        <begin position="1"/>
        <end position="19"/>
    </location>
</feature>
<evidence type="ECO:0000256" key="1">
    <source>
        <dbReference type="SAM" id="Phobius"/>
    </source>
</evidence>
<evidence type="ECO:0000256" key="2">
    <source>
        <dbReference type="SAM" id="SignalP"/>
    </source>
</evidence>
<dbReference type="AlphaFoldDB" id="A0A7Z7LDH0"/>
<feature type="transmembrane region" description="Helical" evidence="1">
    <location>
        <begin position="98"/>
        <end position="118"/>
    </location>
</feature>
<accession>A0A7Z7LDH0</accession>
<name>A0A7Z7LDH0_9BACT</name>
<protein>
    <submittedName>
        <fullName evidence="3">Uncharacterized protein</fullName>
    </submittedName>
</protein>
<keyword evidence="1" id="KW-0472">Membrane</keyword>
<gene>
    <name evidence="3" type="ORF">MESINF_0201</name>
</gene>
<keyword evidence="1" id="KW-0812">Transmembrane</keyword>
<sequence length="122" mass="13666">MKKLLILVAVLMVASIFVAAPKNFILGQGLYGDVVYDMMGNITGFEGMDFFLFQASTYYEKPITPNEVNAFTFDGKFLFFIPVFGRGWEFLLRPADSLILSAGLSLLYNFLPGVYLNLTILL</sequence>
<keyword evidence="1" id="KW-1133">Transmembrane helix</keyword>
<dbReference type="Proteomes" id="UP000250796">
    <property type="component" value="Chromosome MESINF"/>
</dbReference>
<dbReference type="KEGG" id="minf:MESINF_0201"/>
<organism evidence="3 4">
    <name type="scientific">Mesotoga infera</name>
    <dbReference type="NCBI Taxonomy" id="1236046"/>
    <lineage>
        <taxon>Bacteria</taxon>
        <taxon>Thermotogati</taxon>
        <taxon>Thermotogota</taxon>
        <taxon>Thermotogae</taxon>
        <taxon>Kosmotogales</taxon>
        <taxon>Kosmotogaceae</taxon>
        <taxon>Mesotoga</taxon>
    </lineage>
</organism>
<reference evidence="3 4" key="1">
    <citation type="submission" date="2017-01" db="EMBL/GenBank/DDBJ databases">
        <authorList>
            <person name="Erauso G."/>
        </authorList>
    </citation>
    <scope>NUCLEOTIDE SEQUENCE [LARGE SCALE GENOMIC DNA]</scope>
    <source>
        <strain evidence="3">MESINF1</strain>
    </source>
</reference>
<evidence type="ECO:0000313" key="4">
    <source>
        <dbReference type="Proteomes" id="UP000250796"/>
    </source>
</evidence>